<name>A0A2I8VH72_9EURY</name>
<dbReference type="EMBL" id="CP026309">
    <property type="protein sequence ID" value="AUV81283.1"/>
    <property type="molecule type" value="Genomic_DNA"/>
</dbReference>
<dbReference type="Proteomes" id="UP000236584">
    <property type="component" value="Chromosome"/>
</dbReference>
<feature type="compositionally biased region" description="Polar residues" evidence="1">
    <location>
        <begin position="65"/>
        <end position="75"/>
    </location>
</feature>
<feature type="region of interest" description="Disordered" evidence="1">
    <location>
        <begin position="1"/>
        <end position="75"/>
    </location>
</feature>
<evidence type="ECO:0000313" key="3">
    <source>
        <dbReference type="Proteomes" id="UP000236584"/>
    </source>
</evidence>
<dbReference type="KEGG" id="srub:C2R22_06065"/>
<dbReference type="AlphaFoldDB" id="A0A2I8VH72"/>
<evidence type="ECO:0000256" key="1">
    <source>
        <dbReference type="SAM" id="MobiDB-lite"/>
    </source>
</evidence>
<accession>A0A2I8VH72</accession>
<keyword evidence="3" id="KW-1185">Reference proteome</keyword>
<reference evidence="2 3" key="1">
    <citation type="submission" date="2018-01" db="EMBL/GenBank/DDBJ databases">
        <title>Complete genome sequence of Salinigranum rubrum GX10T, an extremely halophilic archaeon isolated from a marine solar saltern.</title>
        <authorList>
            <person name="Han S."/>
        </authorList>
    </citation>
    <scope>NUCLEOTIDE SEQUENCE [LARGE SCALE GENOMIC DNA]</scope>
    <source>
        <strain evidence="2 3">GX10</strain>
    </source>
</reference>
<sequence>MPSVSQRSYRGPALDGTYQSIGEAPHWQGDGETVDVVDDTPLGEERTENVPIPTSDPERPEREGQTTLDEWGWSQ</sequence>
<proteinExistence type="predicted"/>
<gene>
    <name evidence="2" type="ORF">C2R22_06065</name>
</gene>
<feature type="compositionally biased region" description="Acidic residues" evidence="1">
    <location>
        <begin position="32"/>
        <end position="42"/>
    </location>
</feature>
<evidence type="ECO:0000313" key="2">
    <source>
        <dbReference type="EMBL" id="AUV81283.1"/>
    </source>
</evidence>
<organism evidence="2 3">
    <name type="scientific">Salinigranum rubrum</name>
    <dbReference type="NCBI Taxonomy" id="755307"/>
    <lineage>
        <taxon>Archaea</taxon>
        <taxon>Methanobacteriati</taxon>
        <taxon>Methanobacteriota</taxon>
        <taxon>Stenosarchaea group</taxon>
        <taxon>Halobacteria</taxon>
        <taxon>Halobacteriales</taxon>
        <taxon>Haloferacaceae</taxon>
        <taxon>Salinigranum</taxon>
    </lineage>
</organism>
<protein>
    <submittedName>
        <fullName evidence="2">Uncharacterized protein</fullName>
    </submittedName>
</protein>